<accession>A0ABQ7QJC3</accession>
<sequence length="52" mass="5947">LYMEYKSKFNKEVRAARRDCINSTIAHSSNISRSLWTVIKSETCKGPAMNPL</sequence>
<evidence type="ECO:0000313" key="1">
    <source>
        <dbReference type="EMBL" id="KAG7305301.1"/>
    </source>
</evidence>
<feature type="non-terminal residue" evidence="1">
    <location>
        <position position="1"/>
    </location>
</feature>
<comment type="caution">
    <text evidence="1">The sequence shown here is derived from an EMBL/GenBank/DDBJ whole genome shotgun (WGS) entry which is preliminary data.</text>
</comment>
<evidence type="ECO:0000313" key="2">
    <source>
        <dbReference type="Proteomes" id="UP000823941"/>
    </source>
</evidence>
<reference evidence="1 2" key="1">
    <citation type="submission" date="2021-06" db="EMBL/GenBank/DDBJ databases">
        <title>A haploid diamondback moth (Plutella xylostella L.) genome assembly resolves 31 chromosomes and identifies a diamide resistance mutation.</title>
        <authorList>
            <person name="Ward C.M."/>
            <person name="Perry K.D."/>
            <person name="Baker G."/>
            <person name="Powis K."/>
            <person name="Heckel D.G."/>
            <person name="Baxter S.W."/>
        </authorList>
    </citation>
    <scope>NUCLEOTIDE SEQUENCE [LARGE SCALE GENOMIC DNA]</scope>
    <source>
        <strain evidence="1 2">LV</strain>
        <tissue evidence="1">Single pupa</tissue>
    </source>
</reference>
<dbReference type="Proteomes" id="UP000823941">
    <property type="component" value="Chromosome 13"/>
</dbReference>
<keyword evidence="2" id="KW-1185">Reference proteome</keyword>
<proteinExistence type="predicted"/>
<gene>
    <name evidence="1" type="ORF">JYU34_009346</name>
</gene>
<organism evidence="1 2">
    <name type="scientific">Plutella xylostella</name>
    <name type="common">Diamondback moth</name>
    <name type="synonym">Plutella maculipennis</name>
    <dbReference type="NCBI Taxonomy" id="51655"/>
    <lineage>
        <taxon>Eukaryota</taxon>
        <taxon>Metazoa</taxon>
        <taxon>Ecdysozoa</taxon>
        <taxon>Arthropoda</taxon>
        <taxon>Hexapoda</taxon>
        <taxon>Insecta</taxon>
        <taxon>Pterygota</taxon>
        <taxon>Neoptera</taxon>
        <taxon>Endopterygota</taxon>
        <taxon>Lepidoptera</taxon>
        <taxon>Glossata</taxon>
        <taxon>Ditrysia</taxon>
        <taxon>Yponomeutoidea</taxon>
        <taxon>Plutellidae</taxon>
        <taxon>Plutella</taxon>
    </lineage>
</organism>
<dbReference type="EMBL" id="JAHIBW010000013">
    <property type="protein sequence ID" value="KAG7305301.1"/>
    <property type="molecule type" value="Genomic_DNA"/>
</dbReference>
<name>A0ABQ7QJC3_PLUXY</name>
<protein>
    <submittedName>
        <fullName evidence="1">Uncharacterized protein</fullName>
    </submittedName>
</protein>